<keyword evidence="2" id="KW-1185">Reference proteome</keyword>
<evidence type="ECO:0000313" key="2">
    <source>
        <dbReference type="Proteomes" id="UP000298125"/>
    </source>
</evidence>
<reference evidence="1" key="1">
    <citation type="journal article" date="2019" name="PLoS Negl. Trop. Dis.">
        <title>Revisiting the worldwide diversity of Leptospira species in the environment.</title>
        <authorList>
            <person name="Vincent A.T."/>
            <person name="Schiettekatte O."/>
            <person name="Bourhy P."/>
            <person name="Veyrier F.J."/>
            <person name="Picardeau M."/>
        </authorList>
    </citation>
    <scope>NUCLEOTIDE SEQUENCE [LARGE SCALE GENOMIC DNA]</scope>
    <source>
        <strain evidence="1">201702692</strain>
    </source>
</reference>
<dbReference type="Pfam" id="PF09674">
    <property type="entry name" value="DUF2400"/>
    <property type="match status" value="1"/>
</dbReference>
<dbReference type="InterPro" id="IPR011257">
    <property type="entry name" value="DNA_glycosylase"/>
</dbReference>
<dbReference type="GO" id="GO:0006281">
    <property type="term" value="P:DNA repair"/>
    <property type="evidence" value="ECO:0007669"/>
    <property type="project" value="InterPro"/>
</dbReference>
<protein>
    <submittedName>
        <fullName evidence="1">TIGR02757 family protein</fullName>
    </submittedName>
</protein>
<comment type="caution">
    <text evidence="1">The sequence shown here is derived from an EMBL/GenBank/DDBJ whole genome shotgun (WGS) entry which is preliminary data.</text>
</comment>
<evidence type="ECO:0000313" key="1">
    <source>
        <dbReference type="EMBL" id="TGL37832.1"/>
    </source>
</evidence>
<proteinExistence type="predicted"/>
<sequence>MPIDSKLLHSKLEDLKKKYQKITYLDTDPICFPKQYKNPLDIEIISFISCLYAYGNVKSIQGFLKPIFAGLGPSPFQTLKESGELFQTFLKGLNVYRFQTKKDNQVFFQTLARVLNEMEPKSPLLESKFLDPNQGEFQEVISLQRFQSFWEMELKKTNGNKTLTYGLQFLIGKSTSKSPKKRLSLFLRWMVRSSYPDFGIYQKIKPNQIPFPLDVHIQKLIQILGITTRKSFGSKEAYLIKDFFLKLNPDDPLLYDFYLTRVGIIEKCKAEYQKGVCENCYLNEVCLVVPRGIEPRLQG</sequence>
<organism evidence="1 2">
    <name type="scientific">Leptospira perdikensis</name>
    <dbReference type="NCBI Taxonomy" id="2484948"/>
    <lineage>
        <taxon>Bacteria</taxon>
        <taxon>Pseudomonadati</taxon>
        <taxon>Spirochaetota</taxon>
        <taxon>Spirochaetia</taxon>
        <taxon>Leptospirales</taxon>
        <taxon>Leptospiraceae</taxon>
        <taxon>Leptospira</taxon>
    </lineage>
</organism>
<accession>A0A4R9JE30</accession>
<dbReference type="NCBIfam" id="TIGR02757">
    <property type="entry name" value="TIGR02757 family protein"/>
    <property type="match status" value="1"/>
</dbReference>
<dbReference type="Proteomes" id="UP000298125">
    <property type="component" value="Unassembled WGS sequence"/>
</dbReference>
<dbReference type="GO" id="GO:0003824">
    <property type="term" value="F:catalytic activity"/>
    <property type="evidence" value="ECO:0007669"/>
    <property type="project" value="InterPro"/>
</dbReference>
<dbReference type="EMBL" id="RQGA01000014">
    <property type="protein sequence ID" value="TGL37832.1"/>
    <property type="molecule type" value="Genomic_DNA"/>
</dbReference>
<name>A0A4R9JE30_9LEPT</name>
<gene>
    <name evidence="1" type="ORF">EHQ49_13175</name>
</gene>
<dbReference type="RefSeq" id="WP_135580737.1">
    <property type="nucleotide sequence ID" value="NZ_RQGA01000014.1"/>
</dbReference>
<dbReference type="AlphaFoldDB" id="A0A4R9JE30"/>
<dbReference type="OrthoDB" id="9773332at2"/>
<dbReference type="InterPro" id="IPR014127">
    <property type="entry name" value="CHP02757"/>
</dbReference>
<dbReference type="SUPFAM" id="SSF48150">
    <property type="entry name" value="DNA-glycosylase"/>
    <property type="match status" value="1"/>
</dbReference>